<evidence type="ECO:0000256" key="1">
    <source>
        <dbReference type="SAM" id="MobiDB-lite"/>
    </source>
</evidence>
<evidence type="ECO:0008006" key="4">
    <source>
        <dbReference type="Google" id="ProtNLM"/>
    </source>
</evidence>
<feature type="region of interest" description="Disordered" evidence="1">
    <location>
        <begin position="349"/>
        <end position="376"/>
    </location>
</feature>
<feature type="compositionally biased region" description="Basic and acidic residues" evidence="1">
    <location>
        <begin position="297"/>
        <end position="317"/>
    </location>
</feature>
<dbReference type="Proteomes" id="UP001345827">
    <property type="component" value="Unassembled WGS sequence"/>
</dbReference>
<dbReference type="EMBL" id="JAXLQG010000006">
    <property type="protein sequence ID" value="KAK5538733.1"/>
    <property type="molecule type" value="Genomic_DNA"/>
</dbReference>
<feature type="compositionally biased region" description="Basic residues" evidence="1">
    <location>
        <begin position="701"/>
        <end position="712"/>
    </location>
</feature>
<dbReference type="AlphaFoldDB" id="A0AAV9QCE8"/>
<feature type="region of interest" description="Disordered" evidence="1">
    <location>
        <begin position="1"/>
        <end position="43"/>
    </location>
</feature>
<name>A0AAV9QCE8_9PEZI</name>
<comment type="caution">
    <text evidence="2">The sequence shown here is derived from an EMBL/GenBank/DDBJ whole genome shotgun (WGS) entry which is preliminary data.</text>
</comment>
<evidence type="ECO:0000313" key="3">
    <source>
        <dbReference type="Proteomes" id="UP001345827"/>
    </source>
</evidence>
<feature type="compositionally biased region" description="Basic and acidic residues" evidence="1">
    <location>
        <begin position="365"/>
        <end position="376"/>
    </location>
</feature>
<feature type="region of interest" description="Disordered" evidence="1">
    <location>
        <begin position="595"/>
        <end position="626"/>
    </location>
</feature>
<reference evidence="2 3" key="1">
    <citation type="submission" date="2023-06" db="EMBL/GenBank/DDBJ databases">
        <title>Black Yeasts Isolated from many extreme environments.</title>
        <authorList>
            <person name="Coleine C."/>
            <person name="Stajich J.E."/>
            <person name="Selbmann L."/>
        </authorList>
    </citation>
    <scope>NUCLEOTIDE SEQUENCE [LARGE SCALE GENOMIC DNA]</scope>
    <source>
        <strain evidence="2 3">CCFEE 5887</strain>
    </source>
</reference>
<feature type="region of interest" description="Disordered" evidence="1">
    <location>
        <begin position="297"/>
        <end position="322"/>
    </location>
</feature>
<organism evidence="2 3">
    <name type="scientific">Vermiconidia calcicola</name>
    <dbReference type="NCBI Taxonomy" id="1690605"/>
    <lineage>
        <taxon>Eukaryota</taxon>
        <taxon>Fungi</taxon>
        <taxon>Dikarya</taxon>
        <taxon>Ascomycota</taxon>
        <taxon>Pezizomycotina</taxon>
        <taxon>Dothideomycetes</taxon>
        <taxon>Dothideomycetidae</taxon>
        <taxon>Mycosphaerellales</taxon>
        <taxon>Extremaceae</taxon>
        <taxon>Vermiconidia</taxon>
    </lineage>
</organism>
<accession>A0AAV9QCE8</accession>
<evidence type="ECO:0000313" key="2">
    <source>
        <dbReference type="EMBL" id="KAK5538733.1"/>
    </source>
</evidence>
<sequence length="732" mass="81037">MAKKNPKGVVQPNEDGSTRTPIGETHKPKASPVQESRTSELPLDSNGLPPLVICRNKHLRYISSYHGPWHSMPIEVLERLAFSNFHNPRPRPIDPAVFFDLVKIKRLIEDATTLAVRAADGTTSSSLRSSVNATNGILNGADAELLGIGLSRDGGNAKLSRERKHRMREQATQKLAHAYNLDEVASSVGMMQGTSALEDVAKLVLQKNPQDPDAQYVHFFHEKMPGQHLAQYTTLDPLDDVVRQKSTEASSFRTRAIARMLLDDVEGAARDCTEGLAVYRLYHSQHPHEEKAVVLARDAAKQARDPRPKRRVEEKDQPSSLEPQLLFHRASAYLTLACNNIGPALVSSTTPANTQMNGDAENAPEEDKKQARARSEARKLVRTYAKRALRDYTSFLAHLEYTPGLSAEYTEPFLAKISSASLGHGKNSRSERAFDINGTPDSGLAEAIIKYEDQQDSQKKRPLPQVPKLTTYALNTLFAAVSPAELRPYPPEPGTRPKPGEFSLPDFTETVTYHPLLPDALHLLLMCHCLIQTSTKELLRHAYMAARIVGVCDSYPVFLASRSTAKADWIEILRRSRNWLEWSADWDELCSRAPVPGKTLDSKPRQPKGVAKLEPQPGNGTTFDGLPADEVQRLREETFKVRLQAPEKPFSQEEEDAAMKELCKAKFAENGLTFFDKTRAPSIARWIEEAPPPSAADGGSRPKKKTGAKGRLGRTTSTPLSLRGKGLEPKSG</sequence>
<keyword evidence="3" id="KW-1185">Reference proteome</keyword>
<proteinExistence type="predicted"/>
<feature type="region of interest" description="Disordered" evidence="1">
    <location>
        <begin position="684"/>
        <end position="732"/>
    </location>
</feature>
<protein>
    <recommendedName>
        <fullName evidence="4">Histidine kinase group protein</fullName>
    </recommendedName>
</protein>
<gene>
    <name evidence="2" type="ORF">LTR25_004276</name>
</gene>